<comment type="caution">
    <text evidence="2">The sequence shown here is derived from an EMBL/GenBank/DDBJ whole genome shotgun (WGS) entry which is preliminary data.</text>
</comment>
<name>A0A1X2HKG2_9FUNG</name>
<reference evidence="2 3" key="1">
    <citation type="submission" date="2016-07" db="EMBL/GenBank/DDBJ databases">
        <title>Pervasive Adenine N6-methylation of Active Genes in Fungi.</title>
        <authorList>
            <consortium name="DOE Joint Genome Institute"/>
            <person name="Mondo S.J."/>
            <person name="Dannebaum R.O."/>
            <person name="Kuo R.C."/>
            <person name="Labutti K."/>
            <person name="Haridas S."/>
            <person name="Kuo A."/>
            <person name="Salamov A."/>
            <person name="Ahrendt S.R."/>
            <person name="Lipzen A."/>
            <person name="Sullivan W."/>
            <person name="Andreopoulos W.B."/>
            <person name="Clum A."/>
            <person name="Lindquist E."/>
            <person name="Daum C."/>
            <person name="Ramamoorthy G.K."/>
            <person name="Gryganskyi A."/>
            <person name="Culley D."/>
            <person name="Magnuson J.K."/>
            <person name="James T.Y."/>
            <person name="O'Malley M.A."/>
            <person name="Stajich J.E."/>
            <person name="Spatafora J.W."/>
            <person name="Visel A."/>
            <person name="Grigoriev I.V."/>
        </authorList>
    </citation>
    <scope>NUCLEOTIDE SEQUENCE [LARGE SCALE GENOMIC DNA]</scope>
    <source>
        <strain evidence="2 3">NRRL 1336</strain>
    </source>
</reference>
<dbReference type="AlphaFoldDB" id="A0A1X2HKG2"/>
<organism evidence="2 3">
    <name type="scientific">Absidia repens</name>
    <dbReference type="NCBI Taxonomy" id="90262"/>
    <lineage>
        <taxon>Eukaryota</taxon>
        <taxon>Fungi</taxon>
        <taxon>Fungi incertae sedis</taxon>
        <taxon>Mucoromycota</taxon>
        <taxon>Mucoromycotina</taxon>
        <taxon>Mucoromycetes</taxon>
        <taxon>Mucorales</taxon>
        <taxon>Cunninghamellaceae</taxon>
        <taxon>Absidia</taxon>
    </lineage>
</organism>
<feature type="region of interest" description="Disordered" evidence="1">
    <location>
        <begin position="1"/>
        <end position="41"/>
    </location>
</feature>
<accession>A0A1X2HKG2</accession>
<gene>
    <name evidence="2" type="ORF">BCR42DRAFT_430164</name>
</gene>
<evidence type="ECO:0000256" key="1">
    <source>
        <dbReference type="SAM" id="MobiDB-lite"/>
    </source>
</evidence>
<dbReference type="EMBL" id="MCGE01000061">
    <property type="protein sequence ID" value="ORY99543.1"/>
    <property type="molecule type" value="Genomic_DNA"/>
</dbReference>
<keyword evidence="3" id="KW-1185">Reference proteome</keyword>
<proteinExistence type="predicted"/>
<sequence length="78" mass="9188">MLFQFLSDWKRQPNTKRRPGQSNPQRSSSMTSIESFPNSDSINWHDCKQTWSFEADYESFPSLESAENEDNDQQLQLL</sequence>
<dbReference type="OrthoDB" id="2234754at2759"/>
<protein>
    <submittedName>
        <fullName evidence="2">Uncharacterized protein</fullName>
    </submittedName>
</protein>
<evidence type="ECO:0000313" key="3">
    <source>
        <dbReference type="Proteomes" id="UP000193560"/>
    </source>
</evidence>
<evidence type="ECO:0000313" key="2">
    <source>
        <dbReference type="EMBL" id="ORY99543.1"/>
    </source>
</evidence>
<dbReference type="Proteomes" id="UP000193560">
    <property type="component" value="Unassembled WGS sequence"/>
</dbReference>
<feature type="compositionally biased region" description="Polar residues" evidence="1">
    <location>
        <begin position="20"/>
        <end position="41"/>
    </location>
</feature>